<keyword evidence="2" id="KW-1133">Transmembrane helix</keyword>
<proteinExistence type="predicted"/>
<evidence type="ECO:0000313" key="3">
    <source>
        <dbReference type="EMBL" id="CAA9471365.1"/>
    </source>
</evidence>
<evidence type="ECO:0000256" key="1">
    <source>
        <dbReference type="SAM" id="MobiDB-lite"/>
    </source>
</evidence>
<dbReference type="AlphaFoldDB" id="A0A6J4RJZ2"/>
<keyword evidence="2" id="KW-0812">Transmembrane</keyword>
<organism evidence="3">
    <name type="scientific">uncultured Solirubrobacteraceae bacterium</name>
    <dbReference type="NCBI Taxonomy" id="1162706"/>
    <lineage>
        <taxon>Bacteria</taxon>
        <taxon>Bacillati</taxon>
        <taxon>Actinomycetota</taxon>
        <taxon>Thermoleophilia</taxon>
        <taxon>Solirubrobacterales</taxon>
        <taxon>Solirubrobacteraceae</taxon>
        <taxon>environmental samples</taxon>
    </lineage>
</organism>
<dbReference type="EMBL" id="CADCVL010000131">
    <property type="protein sequence ID" value="CAA9471365.1"/>
    <property type="molecule type" value="Genomic_DNA"/>
</dbReference>
<feature type="compositionally biased region" description="Basic and acidic residues" evidence="1">
    <location>
        <begin position="27"/>
        <end position="65"/>
    </location>
</feature>
<gene>
    <name evidence="3" type="ORF">AVDCRST_MAG65-788</name>
</gene>
<evidence type="ECO:0000256" key="2">
    <source>
        <dbReference type="SAM" id="Phobius"/>
    </source>
</evidence>
<protein>
    <submittedName>
        <fullName evidence="3">Uncharacterized protein</fullName>
    </submittedName>
</protein>
<reference evidence="3" key="1">
    <citation type="submission" date="2020-02" db="EMBL/GenBank/DDBJ databases">
        <authorList>
            <person name="Meier V. D."/>
        </authorList>
    </citation>
    <scope>NUCLEOTIDE SEQUENCE</scope>
    <source>
        <strain evidence="3">AVDCRST_MAG65</strain>
    </source>
</reference>
<feature type="transmembrane region" description="Helical" evidence="2">
    <location>
        <begin position="139"/>
        <end position="164"/>
    </location>
</feature>
<name>A0A6J4RJZ2_9ACTN</name>
<feature type="region of interest" description="Disordered" evidence="1">
    <location>
        <begin position="1"/>
        <end position="80"/>
    </location>
</feature>
<feature type="transmembrane region" description="Helical" evidence="2">
    <location>
        <begin position="95"/>
        <end position="119"/>
    </location>
</feature>
<feature type="transmembrane region" description="Helical" evidence="2">
    <location>
        <begin position="218"/>
        <end position="240"/>
    </location>
</feature>
<feature type="transmembrane region" description="Helical" evidence="2">
    <location>
        <begin position="176"/>
        <end position="198"/>
    </location>
</feature>
<sequence length="257" mass="26121">MASPGSSGSRPMGDGDQDRGAIAGRDGFAHSDTVVDRGVSTRDRDVAVADDAATSRRFESAHADTTRVQSPGGSGELRHRDAEERAREEFGGFNWGAAFFGWLVAVGIATLLTAALSAAGAATGLTQVSPDEATQNAETIGIVGGILLLAVLMIAYYAGGYVAGRMSRFDGGRQGIGTWVIGLLVTIALAVAGAVLGSEFNLLAQVNLPSIPVGEGTLTTGGIVALAAIVLGTLIAAFLGGKAGTHYHRKVDAAGRV</sequence>
<accession>A0A6J4RJZ2</accession>
<keyword evidence="2" id="KW-0472">Membrane</keyword>